<evidence type="ECO:0000259" key="4">
    <source>
        <dbReference type="Pfam" id="PF00808"/>
    </source>
</evidence>
<dbReference type="OrthoDB" id="636685at2759"/>
<dbReference type="SUPFAM" id="SSF47113">
    <property type="entry name" value="Histone-fold"/>
    <property type="match status" value="1"/>
</dbReference>
<reference evidence="5" key="1">
    <citation type="submission" date="2022-03" db="EMBL/GenBank/DDBJ databases">
        <authorList>
            <person name="Legras J.-L."/>
            <person name="Devillers H."/>
            <person name="Grondin C."/>
        </authorList>
    </citation>
    <scope>NUCLEOTIDE SEQUENCE</scope>
    <source>
        <strain evidence="5">CLIB 1423</strain>
    </source>
</reference>
<dbReference type="GO" id="GO:0046982">
    <property type="term" value="F:protein heterodimerization activity"/>
    <property type="evidence" value="ECO:0007669"/>
    <property type="project" value="InterPro"/>
</dbReference>
<feature type="domain" description="Transcription factor CBF/NF-Y/archaeal histone" evidence="4">
    <location>
        <begin position="93"/>
        <end position="156"/>
    </location>
</feature>
<keyword evidence="2" id="KW-0539">Nucleus</keyword>
<dbReference type="InterPro" id="IPR003958">
    <property type="entry name" value="CBFA_NFYB_domain"/>
</dbReference>
<proteinExistence type="predicted"/>
<dbReference type="AlphaFoldDB" id="A0A9P0VW88"/>
<organism evidence="5 6">
    <name type="scientific">[Candida] railenensis</name>
    <dbReference type="NCBI Taxonomy" id="45579"/>
    <lineage>
        <taxon>Eukaryota</taxon>
        <taxon>Fungi</taxon>
        <taxon>Dikarya</taxon>
        <taxon>Ascomycota</taxon>
        <taxon>Saccharomycotina</taxon>
        <taxon>Pichiomycetes</taxon>
        <taxon>Debaryomycetaceae</taxon>
        <taxon>Kurtzmaniella</taxon>
    </lineage>
</organism>
<comment type="subcellular location">
    <subcellularLocation>
        <location evidence="1">Nucleus</location>
    </subcellularLocation>
</comment>
<name>A0A9P0VW88_9ASCO</name>
<evidence type="ECO:0000256" key="2">
    <source>
        <dbReference type="ARBA" id="ARBA00023242"/>
    </source>
</evidence>
<keyword evidence="6" id="KW-1185">Reference proteome</keyword>
<dbReference type="InterPro" id="IPR009072">
    <property type="entry name" value="Histone-fold"/>
</dbReference>
<feature type="compositionally biased region" description="Polar residues" evidence="3">
    <location>
        <begin position="15"/>
        <end position="25"/>
    </location>
</feature>
<evidence type="ECO:0000313" key="6">
    <source>
        <dbReference type="Proteomes" id="UP000837801"/>
    </source>
</evidence>
<feature type="compositionally biased region" description="Low complexity" evidence="3">
    <location>
        <begin position="215"/>
        <end position="227"/>
    </location>
</feature>
<feature type="compositionally biased region" description="Acidic residues" evidence="3">
    <location>
        <begin position="70"/>
        <end position="91"/>
    </location>
</feature>
<dbReference type="Proteomes" id="UP000837801">
    <property type="component" value="Unassembled WGS sequence"/>
</dbReference>
<dbReference type="Gene3D" id="1.10.20.10">
    <property type="entry name" value="Histone, subunit A"/>
    <property type="match status" value="1"/>
</dbReference>
<dbReference type="EMBL" id="CAKXYY010000002">
    <property type="protein sequence ID" value="CAH2350718.1"/>
    <property type="molecule type" value="Genomic_DNA"/>
</dbReference>
<dbReference type="GO" id="GO:0008623">
    <property type="term" value="C:CHRAC"/>
    <property type="evidence" value="ECO:0007669"/>
    <property type="project" value="TreeGrafter"/>
</dbReference>
<comment type="caution">
    <text evidence="5">The sequence shown here is derived from an EMBL/GenBank/DDBJ whole genome shotgun (WGS) entry which is preliminary data.</text>
</comment>
<dbReference type="CDD" id="cd22929">
    <property type="entry name" value="HFD_POLE4-like"/>
    <property type="match status" value="1"/>
</dbReference>
<sequence>MAEIHVEKAEEPDTSGGSPTDSKTVSPDVEMEDVQDDSITEDATAAGDENTLGEGIDIVAEGEAKKNGEETEEKEVEEDEEEEEEEEEEESLTLPLSKIKKIFKMDADYIAASQGAVYATGLATELFIQYLVEQASSLAKRSKRKKIMYSDFSDAVKGHDSLIFLKDTVPEKQKLADLLARNIIDSTGRPTELNPATAHTDIIEKEDTGNGKVSGGSKAKNGKNSSKPLIKGQQTLNFSNVKKDKPIKKAVIHDLIANDIDDEPATKDVVMIE</sequence>
<dbReference type="PANTHER" id="PTHR10252:SF151">
    <property type="entry name" value="DNA POLYMERASE EPSILON NONCATALYTIC SUBUNIT"/>
    <property type="match status" value="1"/>
</dbReference>
<accession>A0A9P0VW88</accession>
<evidence type="ECO:0000256" key="3">
    <source>
        <dbReference type="SAM" id="MobiDB-lite"/>
    </source>
</evidence>
<feature type="region of interest" description="Disordered" evidence="3">
    <location>
        <begin position="205"/>
        <end position="233"/>
    </location>
</feature>
<evidence type="ECO:0000313" key="5">
    <source>
        <dbReference type="EMBL" id="CAH2350718.1"/>
    </source>
</evidence>
<feature type="compositionally biased region" description="Basic and acidic residues" evidence="3">
    <location>
        <begin position="1"/>
        <end position="11"/>
    </location>
</feature>
<feature type="compositionally biased region" description="Acidic residues" evidence="3">
    <location>
        <begin position="29"/>
        <end position="40"/>
    </location>
</feature>
<dbReference type="Pfam" id="PF00808">
    <property type="entry name" value="CBFD_NFYB_HMF"/>
    <property type="match status" value="1"/>
</dbReference>
<evidence type="ECO:0000256" key="1">
    <source>
        <dbReference type="ARBA" id="ARBA00004123"/>
    </source>
</evidence>
<dbReference type="PANTHER" id="PTHR10252">
    <property type="entry name" value="HISTONE-LIKE TRANSCRIPTION FACTOR CCAAT-RELATED"/>
    <property type="match status" value="1"/>
</dbReference>
<feature type="region of interest" description="Disordered" evidence="3">
    <location>
        <begin position="1"/>
        <end position="93"/>
    </location>
</feature>
<protein>
    <submittedName>
        <fullName evidence="5">DNA polymerase epsilon subunit C</fullName>
    </submittedName>
</protein>
<gene>
    <name evidence="5" type="ORF">CLIB1423_02S03576</name>
</gene>
<dbReference type="InterPro" id="IPR050568">
    <property type="entry name" value="Transcr_DNA_Rep_Reg"/>
</dbReference>
<dbReference type="GO" id="GO:0003677">
    <property type="term" value="F:DNA binding"/>
    <property type="evidence" value="ECO:0007669"/>
    <property type="project" value="InterPro"/>
</dbReference>
<dbReference type="GO" id="GO:0006261">
    <property type="term" value="P:DNA-templated DNA replication"/>
    <property type="evidence" value="ECO:0007669"/>
    <property type="project" value="TreeGrafter"/>
</dbReference>